<dbReference type="GO" id="GO:0009035">
    <property type="term" value="F:type I site-specific deoxyribonuclease activity"/>
    <property type="evidence" value="ECO:0007669"/>
    <property type="project" value="UniProtKB-EC"/>
</dbReference>
<evidence type="ECO:0000256" key="2">
    <source>
        <dbReference type="ARBA" id="ARBA00008598"/>
    </source>
</evidence>
<name>A0A1U7PWI4_9FLAO</name>
<evidence type="ECO:0000256" key="9">
    <source>
        <dbReference type="ARBA" id="ARBA00023125"/>
    </source>
</evidence>
<dbReference type="OrthoDB" id="9758243at2"/>
<sequence>MIISNDNKYRGQQGQTLKLDEYSNVELPFIEQLKQLGWDKEHNEVIQLQLQQKPEDSYRTSFAQVLLVPKLAEALGRINPFLTSAQIDEVIRKLSSFTSSNLIENNERVLSLLLENTTVGHNELTGELSPTVKYIDFDNPSNNTFTAISQFKINIAGTEKHILPDIVLFINGIPVVVVEAKSSKVKEPIDEAIDQLLRYSEQRDAADEGCKELFYYNQFVITTCRTEARFGSITTHNKKHFYRWTDPYPLTLNDLDHGQSSPSDQQRLVAGMLAPQNLLDIIRVFTVFQVNAKGYKIKVVGRYQQFRAVKIATQRLLEGKNNKERGGIIWHTQGSGKSLTMMFMVRQMKLITKLASWKIVFVTDRTQLEEQLSSTGKSIGFNIKTAEYINPKTTPNGKSLKELLSSDNSDMIMAMIHKFQENGDLEGLGIFPVLNQSPNILIMTDEAHRSQFSMLAANLDRALPNATSIGFTGTPTDKTEQKYKDYIDKYTMREAIDDGVTLEIVYEGITHNAEVEDKQAMDAKFEDVFSDYNLTERLQILGFGTKDAYMESEITIRDKAKHMVNHYLENIFTNGFKAQIVANSREAAVRYKVFIDEVIKEALSALEINNPMLIDIETLKKVETAVVISGSHNDKPYIKAFTNLAYHEKSIKRFKLPFGLTDEDDKSIDGNVGFIIVNNMLLTGFDAPIEQVMYLDRVIVEHNLLQTIARVNRVGPKGKEVGFIVDYVGVGHHLKRALDNYAEKEQQEIIDCLRDDKELFDALQLAYDDIMDFLKKYGLEDLQDSDAFFDTFYDEDVRYEYIKLFNKLTTAFNNVLPDKKALDYFRDYKSFAEINNLAQRHFMDERFSMKGIPPKLRKLVDEFLVSKGIEQTIEPISIISEDFGKDVKPYKSEKSQAAQVEHAIRHYIDINLDEDPELFASFSQQLEDILEQFKGNWQKIYEELLKLREKIKDREKEVTYGLDRKKQMPFFRIFKKDLFENRDLNADEIAKMVALTQDISHTITTEIRLKGFWDSIPAQNKLKEELKKILISKEYFQMPNMFKKHTEIISRLLEHSKKNHSTIIG</sequence>
<evidence type="ECO:0000313" key="13">
    <source>
        <dbReference type="Proteomes" id="UP000187261"/>
    </source>
</evidence>
<evidence type="ECO:0000256" key="3">
    <source>
        <dbReference type="ARBA" id="ARBA00022722"/>
    </source>
</evidence>
<keyword evidence="9 10" id="KW-0238">DNA-binding</keyword>
<evidence type="ECO:0000256" key="10">
    <source>
        <dbReference type="RuleBase" id="RU364115"/>
    </source>
</evidence>
<evidence type="ECO:0000256" key="1">
    <source>
        <dbReference type="ARBA" id="ARBA00000851"/>
    </source>
</evidence>
<comment type="catalytic activity">
    <reaction evidence="1 10">
        <text>Endonucleolytic cleavage of DNA to give random double-stranded fragments with terminal 5'-phosphates, ATP is simultaneously hydrolyzed.</text>
        <dbReference type="EC" id="3.1.21.3"/>
    </reaction>
</comment>
<dbReference type="SMART" id="SM00487">
    <property type="entry name" value="DEXDc"/>
    <property type="match status" value="1"/>
</dbReference>
<keyword evidence="4 10" id="KW-0547">Nucleotide-binding</keyword>
<evidence type="ECO:0000313" key="12">
    <source>
        <dbReference type="EMBL" id="SIT97915.1"/>
    </source>
</evidence>
<reference evidence="13" key="1">
    <citation type="submission" date="2016-10" db="EMBL/GenBank/DDBJ databases">
        <authorList>
            <person name="Varghese N."/>
            <person name="Submissions S."/>
        </authorList>
    </citation>
    <scope>NUCLEOTIDE SEQUENCE [LARGE SCALE GENOMIC DNA]</scope>
    <source>
        <strain evidence="13">DSM 19482</strain>
    </source>
</reference>
<dbReference type="CDD" id="cd18800">
    <property type="entry name" value="SF2_C_EcoR124I-like"/>
    <property type="match status" value="1"/>
</dbReference>
<dbReference type="REBASE" id="200133">
    <property type="entry name" value="Cbo19482ORF2646P"/>
</dbReference>
<dbReference type="InterPro" id="IPR051268">
    <property type="entry name" value="Type-I_R_enzyme_R_subunit"/>
</dbReference>
<dbReference type="EC" id="3.1.21.3" evidence="10"/>
<keyword evidence="3" id="KW-0540">Nuclease</keyword>
<dbReference type="Pfam" id="PF22679">
    <property type="entry name" value="T1R_D3-like"/>
    <property type="match status" value="1"/>
</dbReference>
<dbReference type="Pfam" id="PF04313">
    <property type="entry name" value="HSDR_N"/>
    <property type="match status" value="1"/>
</dbReference>
<evidence type="ECO:0000256" key="8">
    <source>
        <dbReference type="ARBA" id="ARBA00022840"/>
    </source>
</evidence>
<dbReference type="InterPro" id="IPR055180">
    <property type="entry name" value="HsdR_RecA-like_helicase_dom_2"/>
</dbReference>
<dbReference type="RefSeq" id="WP_076784032.1">
    <property type="nucleotide sequence ID" value="NZ_FTPU01000035.1"/>
</dbReference>
<dbReference type="GO" id="GO:0005524">
    <property type="term" value="F:ATP binding"/>
    <property type="evidence" value="ECO:0007669"/>
    <property type="project" value="UniProtKB-KW"/>
</dbReference>
<gene>
    <name evidence="12" type="ORF">SAMN05660493_02646</name>
</gene>
<dbReference type="InterPro" id="IPR014001">
    <property type="entry name" value="Helicase_ATP-bd"/>
</dbReference>
<evidence type="ECO:0000256" key="5">
    <source>
        <dbReference type="ARBA" id="ARBA00022747"/>
    </source>
</evidence>
<dbReference type="Pfam" id="PF11867">
    <property type="entry name" value="T1RH-like_C"/>
    <property type="match status" value="1"/>
</dbReference>
<dbReference type="STRING" id="1121284.SAMN05660493_02646"/>
<dbReference type="Gene3D" id="3.90.1570.50">
    <property type="match status" value="1"/>
</dbReference>
<keyword evidence="8 10" id="KW-0067">ATP-binding</keyword>
<dbReference type="InterPro" id="IPR027417">
    <property type="entry name" value="P-loop_NTPase"/>
</dbReference>
<evidence type="ECO:0000256" key="7">
    <source>
        <dbReference type="ARBA" id="ARBA00022801"/>
    </source>
</evidence>
<accession>A0A1U7PWI4</accession>
<dbReference type="InterPro" id="IPR021810">
    <property type="entry name" value="T1RH-like_C"/>
</dbReference>
<dbReference type="PROSITE" id="PS51192">
    <property type="entry name" value="HELICASE_ATP_BIND_1"/>
    <property type="match status" value="1"/>
</dbReference>
<comment type="function">
    <text evidence="10">Subunit R is required for both nuclease and ATPase activities, but not for modification.</text>
</comment>
<dbReference type="AlphaFoldDB" id="A0A1U7PWI4"/>
<dbReference type="Proteomes" id="UP000187261">
    <property type="component" value="Unassembled WGS sequence"/>
</dbReference>
<dbReference type="SUPFAM" id="SSF52540">
    <property type="entry name" value="P-loop containing nucleoside triphosphate hydrolases"/>
    <property type="match status" value="2"/>
</dbReference>
<proteinExistence type="inferred from homology"/>
<dbReference type="PANTHER" id="PTHR30195:SF15">
    <property type="entry name" value="TYPE I RESTRICTION ENZYME HINDI ENDONUCLEASE SUBUNIT"/>
    <property type="match status" value="1"/>
</dbReference>
<protein>
    <recommendedName>
        <fullName evidence="10">Type I restriction enzyme endonuclease subunit</fullName>
        <shortName evidence="10">R protein</shortName>
        <ecNumber evidence="10">3.1.21.3</ecNumber>
    </recommendedName>
</protein>
<dbReference type="GO" id="GO:0009307">
    <property type="term" value="P:DNA restriction-modification system"/>
    <property type="evidence" value="ECO:0007669"/>
    <property type="project" value="UniProtKB-KW"/>
</dbReference>
<dbReference type="InterPro" id="IPR040980">
    <property type="entry name" value="SWI2_SNF2"/>
</dbReference>
<dbReference type="InterPro" id="IPR004473">
    <property type="entry name" value="Restrct_endonuc_typeI_HsdR"/>
</dbReference>
<dbReference type="Gene3D" id="3.40.50.300">
    <property type="entry name" value="P-loop containing nucleotide triphosphate hydrolases"/>
    <property type="match status" value="2"/>
</dbReference>
<dbReference type="InterPro" id="IPR007409">
    <property type="entry name" value="Restrct_endonuc_type1_HsdR_N"/>
</dbReference>
<dbReference type="GO" id="GO:0003677">
    <property type="term" value="F:DNA binding"/>
    <property type="evidence" value="ECO:0007669"/>
    <property type="project" value="UniProtKB-KW"/>
</dbReference>
<keyword evidence="7 10" id="KW-0378">Hydrolase</keyword>
<evidence type="ECO:0000259" key="11">
    <source>
        <dbReference type="PROSITE" id="PS51192"/>
    </source>
</evidence>
<dbReference type="NCBIfam" id="TIGR00348">
    <property type="entry name" value="hsdR"/>
    <property type="match status" value="1"/>
</dbReference>
<keyword evidence="13" id="KW-1185">Reference proteome</keyword>
<keyword evidence="5 10" id="KW-0680">Restriction system</keyword>
<organism evidence="12 13">
    <name type="scientific">Epilithonimonas bovis DSM 19482</name>
    <dbReference type="NCBI Taxonomy" id="1121284"/>
    <lineage>
        <taxon>Bacteria</taxon>
        <taxon>Pseudomonadati</taxon>
        <taxon>Bacteroidota</taxon>
        <taxon>Flavobacteriia</taxon>
        <taxon>Flavobacteriales</taxon>
        <taxon>Weeksellaceae</taxon>
        <taxon>Chryseobacterium group</taxon>
        <taxon>Epilithonimonas</taxon>
    </lineage>
</organism>
<comment type="similarity">
    <text evidence="2 10">Belongs to the HsdR family.</text>
</comment>
<dbReference type="PANTHER" id="PTHR30195">
    <property type="entry name" value="TYPE I SITE-SPECIFIC DEOXYRIBONUCLEASE PROTEIN SUBUNIT M AND R"/>
    <property type="match status" value="1"/>
</dbReference>
<evidence type="ECO:0000256" key="6">
    <source>
        <dbReference type="ARBA" id="ARBA00022759"/>
    </source>
</evidence>
<feature type="domain" description="Helicase ATP-binding" evidence="11">
    <location>
        <begin position="318"/>
        <end position="493"/>
    </location>
</feature>
<dbReference type="EMBL" id="FTPU01000035">
    <property type="protein sequence ID" value="SIT97915.1"/>
    <property type="molecule type" value="Genomic_DNA"/>
</dbReference>
<keyword evidence="6" id="KW-0255">Endonuclease</keyword>
<dbReference type="CDD" id="cd22332">
    <property type="entry name" value="HsdR_N"/>
    <property type="match status" value="1"/>
</dbReference>
<dbReference type="Pfam" id="PF18766">
    <property type="entry name" value="SWI2_SNF2"/>
    <property type="match status" value="1"/>
</dbReference>
<comment type="subunit">
    <text evidence="10">The type I restriction/modification system is composed of three polypeptides R, M and S.</text>
</comment>
<evidence type="ECO:0000256" key="4">
    <source>
        <dbReference type="ARBA" id="ARBA00022741"/>
    </source>
</evidence>